<organism evidence="2 3">
    <name type="scientific">Methanosarcina flavescens</name>
    <dbReference type="NCBI Taxonomy" id="1715806"/>
    <lineage>
        <taxon>Archaea</taxon>
        <taxon>Methanobacteriati</taxon>
        <taxon>Methanobacteriota</taxon>
        <taxon>Stenosarchaea group</taxon>
        <taxon>Methanomicrobia</taxon>
        <taxon>Methanosarcinales</taxon>
        <taxon>Methanosarcinaceae</taxon>
        <taxon>Methanosarcina</taxon>
    </lineage>
</organism>
<evidence type="ECO:0000313" key="3">
    <source>
        <dbReference type="Proteomes" id="UP000053087"/>
    </source>
</evidence>
<proteinExistence type="predicted"/>
<dbReference type="EMBL" id="CP032683">
    <property type="protein sequence ID" value="AYK14337.1"/>
    <property type="molecule type" value="Genomic_DNA"/>
</dbReference>
<keyword evidence="1" id="KW-1133">Transmembrane helix</keyword>
<reference evidence="2 3" key="1">
    <citation type="journal article" date="2016" name="Int. J. Syst. Evol. Microbiol.">
        <title>Methanosarcina flavescens sp. nov., a methanogenic archaeon isolated from a full-scale anaerobic digester.</title>
        <authorList>
            <person name="Kern T."/>
            <person name="Fischer M.A."/>
            <person name="Deppenmeier U."/>
            <person name="Schmitz R.A."/>
            <person name="Rother M."/>
        </authorList>
    </citation>
    <scope>NUCLEOTIDE SEQUENCE [LARGE SCALE GENOMIC DNA]</scope>
    <source>
        <strain evidence="2 3">E03.2</strain>
    </source>
</reference>
<keyword evidence="1" id="KW-0812">Transmembrane</keyword>
<evidence type="ECO:0000313" key="2">
    <source>
        <dbReference type="EMBL" id="AYK14337.1"/>
    </source>
</evidence>
<keyword evidence="1" id="KW-0472">Membrane</keyword>
<protein>
    <submittedName>
        <fullName evidence="2">Uncharacterized protein</fullName>
    </submittedName>
</protein>
<dbReference type="KEGG" id="mfz:AOB57_003245"/>
<dbReference type="AlphaFoldDB" id="A0A660HPX1"/>
<name>A0A660HPX1_9EURY</name>
<keyword evidence="3" id="KW-1185">Reference proteome</keyword>
<sequence length="90" mass="10388">MIVSPHYIFKKIGNKINFIIFITSIGLAHVFDILTFSNFNIVVSILVLMNFASYEDSKTARKLLYAPILQIFCTFHDFNLITEINQRTLS</sequence>
<evidence type="ECO:0000256" key="1">
    <source>
        <dbReference type="SAM" id="Phobius"/>
    </source>
</evidence>
<feature type="transmembrane region" description="Helical" evidence="1">
    <location>
        <begin position="12"/>
        <end position="31"/>
    </location>
</feature>
<feature type="transmembrane region" description="Helical" evidence="1">
    <location>
        <begin position="37"/>
        <end position="54"/>
    </location>
</feature>
<dbReference type="Proteomes" id="UP000053087">
    <property type="component" value="Chromosome"/>
</dbReference>
<gene>
    <name evidence="2" type="ORF">AOB57_003245</name>
</gene>
<accession>A0A660HPX1</accession>